<accession>A0AAW4L3M1</accession>
<reference evidence="2 3" key="1">
    <citation type="submission" date="2021-05" db="EMBL/GenBank/DDBJ databases">
        <title>The draft genome of Geobacter pelophilus DSM 12255.</title>
        <authorList>
            <person name="Xu Z."/>
            <person name="Masuda Y."/>
            <person name="Itoh H."/>
            <person name="Senoo K."/>
        </authorList>
    </citation>
    <scope>NUCLEOTIDE SEQUENCE [LARGE SCALE GENOMIC DNA]</scope>
    <source>
        <strain evidence="2 3">DSM 12255</strain>
    </source>
</reference>
<protein>
    <submittedName>
        <fullName evidence="2">Uncharacterized protein</fullName>
    </submittedName>
</protein>
<evidence type="ECO:0000256" key="1">
    <source>
        <dbReference type="SAM" id="SignalP"/>
    </source>
</evidence>
<evidence type="ECO:0000313" key="3">
    <source>
        <dbReference type="Proteomes" id="UP000811899"/>
    </source>
</evidence>
<keyword evidence="3" id="KW-1185">Reference proteome</keyword>
<proteinExistence type="predicted"/>
<feature type="signal peptide" evidence="1">
    <location>
        <begin position="1"/>
        <end position="17"/>
    </location>
</feature>
<feature type="chain" id="PRO_5043711330" evidence="1">
    <location>
        <begin position="18"/>
        <end position="349"/>
    </location>
</feature>
<name>A0AAW4L3M1_9BACT</name>
<gene>
    <name evidence="2" type="ORF">KI809_13540</name>
</gene>
<dbReference type="Proteomes" id="UP000811899">
    <property type="component" value="Unassembled WGS sequence"/>
</dbReference>
<dbReference type="EMBL" id="JAHCVJ010000005">
    <property type="protein sequence ID" value="MBT0665324.1"/>
    <property type="molecule type" value="Genomic_DNA"/>
</dbReference>
<sequence length="349" mass="38613">MAEVVILTIMTAAIAIAAETHSPAETTATDNRAATIGETVAKTHDRIERNILEQVIRFDDFFGSVKSESERKTEYQLRWRNALRLDNSGHLSYGTNLRASLVLSKISDRLRLVIAGEDEAQSLSPNLPQDPGAPGYDRTLAPSTRLVNTELRLGLIKTPSAELFLGGGFRIDIPIELFVRSRFQYIHNLDDLSHVRFAETLFVNNSAGFGETSEVGLDRLLPAKILLRWANSGTVSEKISGMEWGSELSFLRELSPKSAITMGGGVYGNTSSAPAVTTYRIFTRYRRNILVRWLFYELEPEVFWPRESSGAFVANYAVTGRLEVVFQGVSAEKTGATRSLPPVPAISSR</sequence>
<comment type="caution">
    <text evidence="2">The sequence shown here is derived from an EMBL/GenBank/DDBJ whole genome shotgun (WGS) entry which is preliminary data.</text>
</comment>
<organism evidence="2 3">
    <name type="scientific">Geoanaerobacter pelophilus</name>
    <dbReference type="NCBI Taxonomy" id="60036"/>
    <lineage>
        <taxon>Bacteria</taxon>
        <taxon>Pseudomonadati</taxon>
        <taxon>Thermodesulfobacteriota</taxon>
        <taxon>Desulfuromonadia</taxon>
        <taxon>Geobacterales</taxon>
        <taxon>Geobacteraceae</taxon>
        <taxon>Geoanaerobacter</taxon>
    </lineage>
</organism>
<keyword evidence="1" id="KW-0732">Signal</keyword>
<dbReference type="AlphaFoldDB" id="A0AAW4L3M1"/>
<evidence type="ECO:0000313" key="2">
    <source>
        <dbReference type="EMBL" id="MBT0665324.1"/>
    </source>
</evidence>